<evidence type="ECO:0000313" key="1">
    <source>
        <dbReference type="EMBL" id="BDZ48320.1"/>
    </source>
</evidence>
<organism evidence="1 2">
    <name type="scientific">Frondihabitans sucicola</name>
    <dbReference type="NCBI Taxonomy" id="1268041"/>
    <lineage>
        <taxon>Bacteria</taxon>
        <taxon>Bacillati</taxon>
        <taxon>Actinomycetota</taxon>
        <taxon>Actinomycetes</taxon>
        <taxon>Micrococcales</taxon>
        <taxon>Microbacteriaceae</taxon>
        <taxon>Frondihabitans</taxon>
    </lineage>
</organism>
<dbReference type="InterPro" id="IPR052349">
    <property type="entry name" value="Metallo-hydrolase_Enzymes"/>
</dbReference>
<reference evidence="2" key="1">
    <citation type="journal article" date="2019" name="Int. J. Syst. Evol. Microbiol.">
        <title>The Global Catalogue of Microorganisms (GCM) 10K type strain sequencing project: providing services to taxonomists for standard genome sequencing and annotation.</title>
        <authorList>
            <consortium name="The Broad Institute Genomics Platform"/>
            <consortium name="The Broad Institute Genome Sequencing Center for Infectious Disease"/>
            <person name="Wu L."/>
            <person name="Ma J."/>
        </authorList>
    </citation>
    <scope>NUCLEOTIDE SEQUENCE [LARGE SCALE GENOMIC DNA]</scope>
    <source>
        <strain evidence="2">NBRC 108728</strain>
    </source>
</reference>
<dbReference type="PANTHER" id="PTHR32027:SF9">
    <property type="entry name" value="BLL3847 PROTEIN"/>
    <property type="match status" value="1"/>
</dbReference>
<gene>
    <name evidence="1" type="ORF">GCM10025867_05610</name>
</gene>
<keyword evidence="2" id="KW-1185">Reference proteome</keyword>
<dbReference type="RefSeq" id="WP_350271619.1">
    <property type="nucleotide sequence ID" value="NZ_AP027732.1"/>
</dbReference>
<dbReference type="Proteomes" id="UP001321486">
    <property type="component" value="Chromosome"/>
</dbReference>
<accession>A0ABM8GJH8</accession>
<dbReference type="SUPFAM" id="SSF51556">
    <property type="entry name" value="Metallo-dependent hydrolases"/>
    <property type="match status" value="1"/>
</dbReference>
<evidence type="ECO:0008006" key="3">
    <source>
        <dbReference type="Google" id="ProtNLM"/>
    </source>
</evidence>
<evidence type="ECO:0000313" key="2">
    <source>
        <dbReference type="Proteomes" id="UP001321486"/>
    </source>
</evidence>
<protein>
    <recommendedName>
        <fullName evidence="3">Amidohydrolase 3 domain-containing protein</fullName>
    </recommendedName>
</protein>
<sequence>MLAAREAHRERADVEIVVFPQVGIFFEEGVVDLLDEALSLGGDLIGGIDPCEIDRDPVRHLDAVFALAEKHQVGIDIHLHEEAASGCSRSTSSRGGCAHSECRDA</sequence>
<proteinExistence type="predicted"/>
<dbReference type="PANTHER" id="PTHR32027">
    <property type="entry name" value="CYTOSINE DEAMINASE"/>
    <property type="match status" value="1"/>
</dbReference>
<dbReference type="InterPro" id="IPR032466">
    <property type="entry name" value="Metal_Hydrolase"/>
</dbReference>
<dbReference type="EMBL" id="AP027732">
    <property type="protein sequence ID" value="BDZ48320.1"/>
    <property type="molecule type" value="Genomic_DNA"/>
</dbReference>
<name>A0ABM8GJH8_9MICO</name>
<dbReference type="Gene3D" id="3.20.20.140">
    <property type="entry name" value="Metal-dependent hydrolases"/>
    <property type="match status" value="1"/>
</dbReference>